<dbReference type="InterPro" id="IPR007736">
    <property type="entry name" value="Caleosin-related"/>
</dbReference>
<dbReference type="Proteomes" id="UP000053593">
    <property type="component" value="Unassembled WGS sequence"/>
</dbReference>
<dbReference type="OrthoDB" id="640742at2759"/>
<dbReference type="PANTHER" id="PTHR31495">
    <property type="entry name" value="PEROXYGENASE 3-RELATED"/>
    <property type="match status" value="1"/>
</dbReference>
<comment type="similarity">
    <text evidence="1">Belongs to the caleosin family.</text>
</comment>
<dbReference type="PANTHER" id="PTHR31495:SF0">
    <property type="entry name" value="BINDING PROTEIN CALEOSIN, PUTATIVE (AFU_ORTHOLOGUE AFUA_5G13750)-RELATED"/>
    <property type="match status" value="1"/>
</dbReference>
<evidence type="ECO:0000313" key="5">
    <source>
        <dbReference type="Proteomes" id="UP000053593"/>
    </source>
</evidence>
<dbReference type="HOGENOM" id="CLU_741977_0_0_1"/>
<accession>A0A0D0BWQ0</accession>
<evidence type="ECO:0000256" key="1">
    <source>
        <dbReference type="ARBA" id="ARBA00006765"/>
    </source>
</evidence>
<feature type="transmembrane region" description="Helical" evidence="3">
    <location>
        <begin position="222"/>
        <end position="244"/>
    </location>
</feature>
<evidence type="ECO:0000256" key="2">
    <source>
        <dbReference type="SAM" id="MobiDB-lite"/>
    </source>
</evidence>
<feature type="compositionally biased region" description="Basic and acidic residues" evidence="2">
    <location>
        <begin position="267"/>
        <end position="292"/>
    </location>
</feature>
<keyword evidence="3" id="KW-0472">Membrane</keyword>
<gene>
    <name evidence="4" type="ORF">GYMLUDRAFT_63323</name>
</gene>
<organism evidence="4 5">
    <name type="scientific">Collybiopsis luxurians FD-317 M1</name>
    <dbReference type="NCBI Taxonomy" id="944289"/>
    <lineage>
        <taxon>Eukaryota</taxon>
        <taxon>Fungi</taxon>
        <taxon>Dikarya</taxon>
        <taxon>Basidiomycota</taxon>
        <taxon>Agaricomycotina</taxon>
        <taxon>Agaricomycetes</taxon>
        <taxon>Agaricomycetidae</taxon>
        <taxon>Agaricales</taxon>
        <taxon>Marasmiineae</taxon>
        <taxon>Omphalotaceae</taxon>
        <taxon>Collybiopsis</taxon>
        <taxon>Collybiopsis luxurians</taxon>
    </lineage>
</organism>
<dbReference type="EMBL" id="KN834819">
    <property type="protein sequence ID" value="KIK54154.1"/>
    <property type="molecule type" value="Genomic_DNA"/>
</dbReference>
<feature type="region of interest" description="Disordered" evidence="2">
    <location>
        <begin position="1"/>
        <end position="88"/>
    </location>
</feature>
<keyword evidence="5" id="KW-1185">Reference proteome</keyword>
<feature type="compositionally biased region" description="Basic residues" evidence="2">
    <location>
        <begin position="58"/>
        <end position="71"/>
    </location>
</feature>
<proteinExistence type="inferred from homology"/>
<feature type="compositionally biased region" description="Polar residues" evidence="2">
    <location>
        <begin position="1"/>
        <end position="12"/>
    </location>
</feature>
<feature type="region of interest" description="Disordered" evidence="2">
    <location>
        <begin position="266"/>
        <end position="294"/>
    </location>
</feature>
<reference evidence="4 5" key="1">
    <citation type="submission" date="2014-04" db="EMBL/GenBank/DDBJ databases">
        <title>Evolutionary Origins and Diversification of the Mycorrhizal Mutualists.</title>
        <authorList>
            <consortium name="DOE Joint Genome Institute"/>
            <consortium name="Mycorrhizal Genomics Consortium"/>
            <person name="Kohler A."/>
            <person name="Kuo A."/>
            <person name="Nagy L.G."/>
            <person name="Floudas D."/>
            <person name="Copeland A."/>
            <person name="Barry K.W."/>
            <person name="Cichocki N."/>
            <person name="Veneault-Fourrey C."/>
            <person name="LaButti K."/>
            <person name="Lindquist E.A."/>
            <person name="Lipzen A."/>
            <person name="Lundell T."/>
            <person name="Morin E."/>
            <person name="Murat C."/>
            <person name="Riley R."/>
            <person name="Ohm R."/>
            <person name="Sun H."/>
            <person name="Tunlid A."/>
            <person name="Henrissat B."/>
            <person name="Grigoriev I.V."/>
            <person name="Hibbett D.S."/>
            <person name="Martin F."/>
        </authorList>
    </citation>
    <scope>NUCLEOTIDE SEQUENCE [LARGE SCALE GENOMIC DNA]</scope>
    <source>
        <strain evidence="4 5">FD-317 M1</strain>
    </source>
</reference>
<protein>
    <recommendedName>
        <fullName evidence="6">Caleosin-domain-containing protein</fullName>
    </recommendedName>
</protein>
<evidence type="ECO:0000256" key="3">
    <source>
        <dbReference type="SAM" id="Phobius"/>
    </source>
</evidence>
<sequence>MSDSQSNAWQSNDTDESKYANDSNDHPAGGGYQANPSDDSYAAAAARGATVDPGETKPRKKKTGAKGHKNHGYASKSNDSEENEDKDKEQAMIGHGEFFDADGDGVVWPTDTLRGFLALGYSFPLSIFATMVICTMSYASLPPPPPTKLIQIKFPDPFFRIYVDGLHKAKHGSDTGSFKRDGKFDEEQFDNFWNSHTDVPHDEITPAQLYRSVSERRLAFDFYGTFAAIFEWVATWLLFGYPTFHFNARLAMQKLKEFILAQTNGNREGKQVEDDQKGEDRAKKGQEEESAHSKSLTEAVALKLRKAENDLTVALKMACSGGNIKKDDVKGIYDGTIFYTTMKREAKAGNRWAQDLKKKHERLGQGRQVAATA</sequence>
<feature type="transmembrane region" description="Helical" evidence="3">
    <location>
        <begin position="116"/>
        <end position="139"/>
    </location>
</feature>
<dbReference type="AlphaFoldDB" id="A0A0D0BWQ0"/>
<keyword evidence="3" id="KW-1133">Transmembrane helix</keyword>
<dbReference type="GO" id="GO:0004497">
    <property type="term" value="F:monooxygenase activity"/>
    <property type="evidence" value="ECO:0007669"/>
    <property type="project" value="TreeGrafter"/>
</dbReference>
<keyword evidence="3" id="KW-0812">Transmembrane</keyword>
<dbReference type="GO" id="GO:0005509">
    <property type="term" value="F:calcium ion binding"/>
    <property type="evidence" value="ECO:0007669"/>
    <property type="project" value="TreeGrafter"/>
</dbReference>
<feature type="compositionally biased region" description="Basic and acidic residues" evidence="2">
    <location>
        <begin position="15"/>
        <end position="25"/>
    </location>
</feature>
<dbReference type="Pfam" id="PF05042">
    <property type="entry name" value="Caleosin"/>
    <property type="match status" value="1"/>
</dbReference>
<evidence type="ECO:0008006" key="6">
    <source>
        <dbReference type="Google" id="ProtNLM"/>
    </source>
</evidence>
<name>A0A0D0BWQ0_9AGAR</name>
<evidence type="ECO:0000313" key="4">
    <source>
        <dbReference type="EMBL" id="KIK54154.1"/>
    </source>
</evidence>